<dbReference type="Proteomes" id="UP001150569">
    <property type="component" value="Unassembled WGS sequence"/>
</dbReference>
<name>A0A9W8DK21_9FUNG</name>
<evidence type="ECO:0000313" key="2">
    <source>
        <dbReference type="Proteomes" id="UP001150569"/>
    </source>
</evidence>
<dbReference type="AlphaFoldDB" id="A0A9W8DK21"/>
<keyword evidence="2" id="KW-1185">Reference proteome</keyword>
<dbReference type="EMBL" id="JANBPT010000772">
    <property type="protein sequence ID" value="KAJ1913139.1"/>
    <property type="molecule type" value="Genomic_DNA"/>
</dbReference>
<organism evidence="1 2">
    <name type="scientific">Tieghemiomyces parasiticus</name>
    <dbReference type="NCBI Taxonomy" id="78921"/>
    <lineage>
        <taxon>Eukaryota</taxon>
        <taxon>Fungi</taxon>
        <taxon>Fungi incertae sedis</taxon>
        <taxon>Zoopagomycota</taxon>
        <taxon>Kickxellomycotina</taxon>
        <taxon>Dimargaritomycetes</taxon>
        <taxon>Dimargaritales</taxon>
        <taxon>Dimargaritaceae</taxon>
        <taxon>Tieghemiomyces</taxon>
    </lineage>
</organism>
<protein>
    <submittedName>
        <fullName evidence="1">Uncharacterized protein</fullName>
    </submittedName>
</protein>
<gene>
    <name evidence="1" type="ORF">IWQ60_009345</name>
</gene>
<comment type="caution">
    <text evidence="1">The sequence shown here is derived from an EMBL/GenBank/DDBJ whole genome shotgun (WGS) entry which is preliminary data.</text>
</comment>
<reference evidence="1" key="1">
    <citation type="submission" date="2022-07" db="EMBL/GenBank/DDBJ databases">
        <title>Phylogenomic reconstructions and comparative analyses of Kickxellomycotina fungi.</title>
        <authorList>
            <person name="Reynolds N.K."/>
            <person name="Stajich J.E."/>
            <person name="Barry K."/>
            <person name="Grigoriev I.V."/>
            <person name="Crous P."/>
            <person name="Smith M.E."/>
        </authorList>
    </citation>
    <scope>NUCLEOTIDE SEQUENCE</scope>
    <source>
        <strain evidence="1">RSA 861</strain>
    </source>
</reference>
<evidence type="ECO:0000313" key="1">
    <source>
        <dbReference type="EMBL" id="KAJ1913139.1"/>
    </source>
</evidence>
<sequence>MPEAPVATEGGVQAGYRAPSARWSVADDVRLLLGIHRLWPHLLEDMPVYAELCRRVEESDRVAMEPSQEPNGRVQKLGEQPLEGGLPMLWATLAQEFPDRHYHYLMQRTQRLRLHYHHRIPANFSDSAAAQLLELYQKYGPQYRVINKAMVLDSDGPSLRALIRYYEIRQALIERASQTPHNPPDSPSS</sequence>
<accession>A0A9W8DK21</accession>
<proteinExistence type="predicted"/>